<gene>
    <name evidence="26" type="primary">ADPRS</name>
    <name evidence="26" type="ORF">Bhyg_15510</name>
</gene>
<dbReference type="EC" id="3.2.1.143" evidence="7"/>
<keyword evidence="14" id="KW-0496">Mitochondrion</keyword>
<evidence type="ECO:0000256" key="2">
    <source>
        <dbReference type="ARBA" id="ARBA00004286"/>
    </source>
</evidence>
<dbReference type="InterPro" id="IPR036705">
    <property type="entry name" value="Ribosyl_crysJ1_sf"/>
</dbReference>
<evidence type="ECO:0000256" key="6">
    <source>
        <dbReference type="ARBA" id="ARBA00011245"/>
    </source>
</evidence>
<evidence type="ECO:0000256" key="4">
    <source>
        <dbReference type="ARBA" id="ARBA00004496"/>
    </source>
</evidence>
<dbReference type="PANTHER" id="PTHR16222">
    <property type="entry name" value="ADP-RIBOSYLGLYCOHYDROLASE"/>
    <property type="match status" value="1"/>
</dbReference>
<feature type="binding site" evidence="25">
    <location>
        <position position="65"/>
    </location>
    <ligand>
        <name>Mg(2+)</name>
        <dbReference type="ChEBI" id="CHEBI:18420"/>
        <label>1</label>
    </ligand>
</feature>
<feature type="binding site" evidence="25">
    <location>
        <position position="306"/>
    </location>
    <ligand>
        <name>Mg(2+)</name>
        <dbReference type="ChEBI" id="CHEBI:18420"/>
        <label>1</label>
    </ligand>
</feature>
<evidence type="ECO:0000256" key="18">
    <source>
        <dbReference type="ARBA" id="ARBA00042398"/>
    </source>
</evidence>
<feature type="binding site" evidence="25">
    <location>
        <position position="66"/>
    </location>
    <ligand>
        <name>Mg(2+)</name>
        <dbReference type="ChEBI" id="CHEBI:18420"/>
        <label>1</label>
    </ligand>
</feature>
<evidence type="ECO:0000256" key="7">
    <source>
        <dbReference type="ARBA" id="ARBA00012255"/>
    </source>
</evidence>
<evidence type="ECO:0000256" key="14">
    <source>
        <dbReference type="ARBA" id="ARBA00023128"/>
    </source>
</evidence>
<evidence type="ECO:0000256" key="11">
    <source>
        <dbReference type="ARBA" id="ARBA00022763"/>
    </source>
</evidence>
<name>A0A9Q0ML52_9DIPT</name>
<evidence type="ECO:0000256" key="12">
    <source>
        <dbReference type="ARBA" id="ARBA00022801"/>
    </source>
</evidence>
<evidence type="ECO:0000256" key="19">
    <source>
        <dbReference type="ARBA" id="ARBA00042471"/>
    </source>
</evidence>
<keyword evidence="15" id="KW-0234">DNA repair</keyword>
<keyword evidence="9" id="KW-0963">Cytoplasm</keyword>
<evidence type="ECO:0000256" key="3">
    <source>
        <dbReference type="ARBA" id="ARBA00004305"/>
    </source>
</evidence>
<dbReference type="PANTHER" id="PTHR16222:SF24">
    <property type="entry name" value="ADP-RIBOSYLHYDROLASE ARH3"/>
    <property type="match status" value="1"/>
</dbReference>
<comment type="similarity">
    <text evidence="5">Belongs to the ADP-ribosylglycohydrolase family.</text>
</comment>
<dbReference type="OrthoDB" id="410104at2759"/>
<comment type="caution">
    <text evidence="26">The sequence shown here is derived from an EMBL/GenBank/DDBJ whole genome shotgun (WGS) entry which is preliminary data.</text>
</comment>
<dbReference type="Proteomes" id="UP001151699">
    <property type="component" value="Unassembled WGS sequence"/>
</dbReference>
<evidence type="ECO:0000256" key="22">
    <source>
        <dbReference type="ARBA" id="ARBA00043187"/>
    </source>
</evidence>
<dbReference type="GO" id="GO:0005694">
    <property type="term" value="C:chromosome"/>
    <property type="evidence" value="ECO:0007669"/>
    <property type="project" value="UniProtKB-SubCell"/>
</dbReference>
<sequence length="362" mass="39542">MRLITSAMFASKFRGSMLGALAGDCCGAPYEGHDVCVGGERIILKKYFDKLEGPYFKAPKKAYTDDTAMSMCLAKVLIRHGRIDDKELAVEFVKEYFTDPRRGYGGAVIQVFNKLRKSKFADPLQPAREQFNGSGSFGNGGAMRVAPVALFGHKKTSDEIIEMAKQSALITHYHKQGIDGTVLQALAVHAALLMDPEQQLNTKDFISNLIEKMKAIEVDEEGLGLDDAQPFTKQLEAVARFLSMNTEPSDDDVLNVLGNDVSALYSVPTSIYCFLKAQKTIKGIDSDNPFRRAVEYAISLGGDADTIASMAGAISGAFYGENVISTNLVKHLEFHEEVTLLANELHEASLKTNVGRKSAPVE</sequence>
<dbReference type="GO" id="GO:0004649">
    <property type="term" value="F:poly(ADP-ribose) glycohydrolase activity"/>
    <property type="evidence" value="ECO:0007669"/>
    <property type="project" value="UniProtKB-EC"/>
</dbReference>
<evidence type="ECO:0000256" key="23">
    <source>
        <dbReference type="ARBA" id="ARBA00043193"/>
    </source>
</evidence>
<organism evidence="26 27">
    <name type="scientific">Pseudolycoriella hygida</name>
    <dbReference type="NCBI Taxonomy" id="35572"/>
    <lineage>
        <taxon>Eukaryota</taxon>
        <taxon>Metazoa</taxon>
        <taxon>Ecdysozoa</taxon>
        <taxon>Arthropoda</taxon>
        <taxon>Hexapoda</taxon>
        <taxon>Insecta</taxon>
        <taxon>Pterygota</taxon>
        <taxon>Neoptera</taxon>
        <taxon>Endopterygota</taxon>
        <taxon>Diptera</taxon>
        <taxon>Nematocera</taxon>
        <taxon>Sciaroidea</taxon>
        <taxon>Sciaridae</taxon>
        <taxon>Pseudolycoriella</taxon>
    </lineage>
</organism>
<evidence type="ECO:0000256" key="13">
    <source>
        <dbReference type="ARBA" id="ARBA00022842"/>
    </source>
</evidence>
<dbReference type="GO" id="GO:0140290">
    <property type="term" value="P:peptidyl-serine ADP-deribosylation"/>
    <property type="evidence" value="ECO:0007669"/>
    <property type="project" value="UniProtKB-ARBA"/>
</dbReference>
<comment type="subcellular location">
    <subcellularLocation>
        <location evidence="2">Chromosome</location>
    </subcellularLocation>
    <subcellularLocation>
        <location evidence="4">Cytoplasm</location>
    </subcellularLocation>
    <subcellularLocation>
        <location evidence="3">Mitochondrion matrix</location>
    </subcellularLocation>
    <subcellularLocation>
        <location evidence="1">Nucleus</location>
    </subcellularLocation>
</comment>
<feature type="binding site" evidence="25">
    <location>
        <position position="64"/>
    </location>
    <ligand>
        <name>Mg(2+)</name>
        <dbReference type="ChEBI" id="CHEBI:18420"/>
        <label>1</label>
    </ligand>
</feature>
<evidence type="ECO:0000256" key="20">
    <source>
        <dbReference type="ARBA" id="ARBA00042722"/>
    </source>
</evidence>
<dbReference type="GO" id="GO:0046872">
    <property type="term" value="F:metal ion binding"/>
    <property type="evidence" value="ECO:0007669"/>
    <property type="project" value="UniProtKB-KW"/>
</dbReference>
<evidence type="ECO:0000256" key="1">
    <source>
        <dbReference type="ARBA" id="ARBA00004123"/>
    </source>
</evidence>
<evidence type="ECO:0000313" key="27">
    <source>
        <dbReference type="Proteomes" id="UP001151699"/>
    </source>
</evidence>
<comment type="subunit">
    <text evidence="6">Monomer.</text>
</comment>
<dbReference type="FunFam" id="1.10.4080.10:FF:000001">
    <property type="entry name" value="ADP-ribose glycohydrolase ARH3"/>
    <property type="match status" value="1"/>
</dbReference>
<evidence type="ECO:0000313" key="26">
    <source>
        <dbReference type="EMBL" id="KAJ6633277.1"/>
    </source>
</evidence>
<keyword evidence="11" id="KW-0227">DNA damage</keyword>
<evidence type="ECO:0000256" key="9">
    <source>
        <dbReference type="ARBA" id="ARBA00022490"/>
    </source>
</evidence>
<accession>A0A9Q0ML52</accession>
<keyword evidence="27" id="KW-1185">Reference proteome</keyword>
<dbReference type="AlphaFoldDB" id="A0A9Q0ML52"/>
<evidence type="ECO:0000256" key="5">
    <source>
        <dbReference type="ARBA" id="ARBA00010702"/>
    </source>
</evidence>
<dbReference type="Pfam" id="PF03747">
    <property type="entry name" value="ADP_ribosyl_GH"/>
    <property type="match status" value="1"/>
</dbReference>
<evidence type="ECO:0000256" key="8">
    <source>
        <dbReference type="ARBA" id="ARBA00022454"/>
    </source>
</evidence>
<evidence type="ECO:0000256" key="24">
    <source>
        <dbReference type="ARBA" id="ARBA00049015"/>
    </source>
</evidence>
<proteinExistence type="inferred from homology"/>
<keyword evidence="13 25" id="KW-0460">Magnesium</keyword>
<evidence type="ECO:0000256" key="16">
    <source>
        <dbReference type="ARBA" id="ARBA00023242"/>
    </source>
</evidence>
<protein>
    <recommendedName>
        <fullName evidence="17">ADP-ribosylhydrolase ARH3</fullName>
        <ecNumber evidence="7">3.2.1.143</ecNumber>
    </recommendedName>
    <alternativeName>
        <fullName evidence="18">ADP-ribose glycohydrolase ARH3</fullName>
    </alternativeName>
    <alternativeName>
        <fullName evidence="19">ADP-ribosylhydrolase 3</fullName>
    </alternativeName>
    <alternativeName>
        <fullName evidence="22">O-acetyl-ADP-ribose deacetylase ARH3</fullName>
    </alternativeName>
    <alternativeName>
        <fullName evidence="23">Poly(ADP-ribose) glycohydrolase ARH3</fullName>
    </alternativeName>
    <alternativeName>
        <fullName evidence="21">[Protein ADP-ribosylarginine] hydrolase-like protein 2</fullName>
    </alternativeName>
    <alternativeName>
        <fullName evidence="20">[Protein ADP-ribosylserine] hydrolase</fullName>
    </alternativeName>
</protein>
<comment type="catalytic activity">
    <reaction evidence="24">
        <text>alpha-NAD(+) + H2O = ADP-D-ribose + nicotinamide + H(+)</text>
        <dbReference type="Rhea" id="RHEA:68792"/>
        <dbReference type="ChEBI" id="CHEBI:15377"/>
        <dbReference type="ChEBI" id="CHEBI:15378"/>
        <dbReference type="ChEBI" id="CHEBI:17154"/>
        <dbReference type="ChEBI" id="CHEBI:57967"/>
        <dbReference type="ChEBI" id="CHEBI:77017"/>
    </reaction>
</comment>
<dbReference type="GO" id="GO:0005759">
    <property type="term" value="C:mitochondrial matrix"/>
    <property type="evidence" value="ECO:0007669"/>
    <property type="project" value="UniProtKB-SubCell"/>
</dbReference>
<keyword evidence="10 25" id="KW-0479">Metal-binding</keyword>
<dbReference type="GO" id="GO:0005634">
    <property type="term" value="C:nucleus"/>
    <property type="evidence" value="ECO:0007669"/>
    <property type="project" value="UniProtKB-SubCell"/>
</dbReference>
<evidence type="ECO:0000256" key="25">
    <source>
        <dbReference type="PIRSR" id="PIRSR605502-1"/>
    </source>
</evidence>
<keyword evidence="12" id="KW-0378">Hydrolase</keyword>
<evidence type="ECO:0000256" key="17">
    <source>
        <dbReference type="ARBA" id="ARBA00041057"/>
    </source>
</evidence>
<feature type="binding site" evidence="25">
    <location>
        <position position="305"/>
    </location>
    <ligand>
        <name>Mg(2+)</name>
        <dbReference type="ChEBI" id="CHEBI:18420"/>
        <label>2</label>
    </ligand>
</feature>
<dbReference type="SUPFAM" id="SSF101478">
    <property type="entry name" value="ADP-ribosylglycohydrolase"/>
    <property type="match status" value="1"/>
</dbReference>
<keyword evidence="16" id="KW-0539">Nucleus</keyword>
<dbReference type="InterPro" id="IPR050792">
    <property type="entry name" value="ADP-ribosylglycohydrolase"/>
</dbReference>
<dbReference type="Gene3D" id="1.10.4080.10">
    <property type="entry name" value="ADP-ribosylation/Crystallin J1"/>
    <property type="match status" value="1"/>
</dbReference>
<evidence type="ECO:0000256" key="15">
    <source>
        <dbReference type="ARBA" id="ARBA00023204"/>
    </source>
</evidence>
<feature type="binding site" evidence="25">
    <location>
        <position position="303"/>
    </location>
    <ligand>
        <name>Mg(2+)</name>
        <dbReference type="ChEBI" id="CHEBI:18420"/>
        <label>1</label>
    </ligand>
</feature>
<evidence type="ECO:0000256" key="10">
    <source>
        <dbReference type="ARBA" id="ARBA00022723"/>
    </source>
</evidence>
<comment type="cofactor">
    <cofactor evidence="25">
        <name>Mg(2+)</name>
        <dbReference type="ChEBI" id="CHEBI:18420"/>
    </cofactor>
    <text evidence="25">Binds 2 magnesium ions per subunit.</text>
</comment>
<dbReference type="EMBL" id="WJQU01002123">
    <property type="protein sequence ID" value="KAJ6633277.1"/>
    <property type="molecule type" value="Genomic_DNA"/>
</dbReference>
<dbReference type="InterPro" id="IPR005502">
    <property type="entry name" value="Ribosyl_crysJ1"/>
</dbReference>
<keyword evidence="8" id="KW-0158">Chromosome</keyword>
<dbReference type="GO" id="GO:0006281">
    <property type="term" value="P:DNA repair"/>
    <property type="evidence" value="ECO:0007669"/>
    <property type="project" value="UniProtKB-KW"/>
</dbReference>
<evidence type="ECO:0000256" key="21">
    <source>
        <dbReference type="ARBA" id="ARBA00042850"/>
    </source>
</evidence>
<reference evidence="26" key="1">
    <citation type="submission" date="2022-07" db="EMBL/GenBank/DDBJ databases">
        <authorList>
            <person name="Trinca V."/>
            <person name="Uliana J.V.C."/>
            <person name="Torres T.T."/>
            <person name="Ward R.J."/>
            <person name="Monesi N."/>
        </authorList>
    </citation>
    <scope>NUCLEOTIDE SEQUENCE</scope>
    <source>
        <strain evidence="26">HSMRA1968</strain>
        <tissue evidence="26">Whole embryos</tissue>
    </source>
</reference>